<keyword evidence="3" id="KW-0808">Transferase</keyword>
<dbReference type="Gene3D" id="3.30.70.3290">
    <property type="match status" value="1"/>
</dbReference>
<dbReference type="Pfam" id="PF08240">
    <property type="entry name" value="ADH_N"/>
    <property type="match status" value="1"/>
</dbReference>
<evidence type="ECO:0000259" key="11">
    <source>
        <dbReference type="PROSITE" id="PS52004"/>
    </source>
</evidence>
<dbReference type="EMBL" id="KX190825">
    <property type="protein sequence ID" value="APX44014.1"/>
    <property type="molecule type" value="mRNA"/>
</dbReference>
<name>A0A1P8NTL1_PESMI</name>
<dbReference type="CDD" id="cd05195">
    <property type="entry name" value="enoyl_red"/>
    <property type="match status" value="1"/>
</dbReference>
<dbReference type="Pfam" id="PF00109">
    <property type="entry name" value="ketoacyl-synt"/>
    <property type="match status" value="1"/>
</dbReference>
<dbReference type="PROSITE" id="PS52019">
    <property type="entry name" value="PKS_MFAS_DH"/>
    <property type="match status" value="1"/>
</dbReference>
<dbReference type="InterPro" id="IPR049551">
    <property type="entry name" value="PKS_DH_C"/>
</dbReference>
<dbReference type="Gene3D" id="3.10.129.110">
    <property type="entry name" value="Polyketide synthase dehydratase"/>
    <property type="match status" value="1"/>
</dbReference>
<evidence type="ECO:0000256" key="1">
    <source>
        <dbReference type="ARBA" id="ARBA00022450"/>
    </source>
</evidence>
<dbReference type="FunFam" id="3.40.50.720:FF:000209">
    <property type="entry name" value="Polyketide synthase Pks12"/>
    <property type="match status" value="1"/>
</dbReference>
<dbReference type="Pfam" id="PF02801">
    <property type="entry name" value="Ketoacyl-synt_C"/>
    <property type="match status" value="1"/>
</dbReference>
<evidence type="ECO:0000259" key="12">
    <source>
        <dbReference type="PROSITE" id="PS52019"/>
    </source>
</evidence>
<evidence type="ECO:0000313" key="13">
    <source>
        <dbReference type="EMBL" id="APX44014.1"/>
    </source>
</evidence>
<dbReference type="Gene3D" id="1.10.1200.10">
    <property type="entry name" value="ACP-like"/>
    <property type="match status" value="1"/>
</dbReference>
<dbReference type="Pfam" id="PF08659">
    <property type="entry name" value="KR"/>
    <property type="match status" value="1"/>
</dbReference>
<dbReference type="InterPro" id="IPR029063">
    <property type="entry name" value="SAM-dependent_MTases_sf"/>
</dbReference>
<dbReference type="GO" id="GO:0016491">
    <property type="term" value="F:oxidoreductase activity"/>
    <property type="evidence" value="ECO:0007669"/>
    <property type="project" value="UniProtKB-KW"/>
</dbReference>
<dbReference type="GO" id="GO:0031177">
    <property type="term" value="F:phosphopantetheine binding"/>
    <property type="evidence" value="ECO:0007669"/>
    <property type="project" value="InterPro"/>
</dbReference>
<dbReference type="SUPFAM" id="SSF53901">
    <property type="entry name" value="Thiolase-like"/>
    <property type="match status" value="1"/>
</dbReference>
<dbReference type="InterPro" id="IPR013968">
    <property type="entry name" value="PKS_KR"/>
</dbReference>
<dbReference type="PROSITE" id="PS52004">
    <property type="entry name" value="KS3_2"/>
    <property type="match status" value="1"/>
</dbReference>
<accession>A0A1P8NTL1</accession>
<feature type="region of interest" description="Disordered" evidence="9">
    <location>
        <begin position="512"/>
        <end position="539"/>
    </location>
</feature>
<reference evidence="13" key="1">
    <citation type="submission" date="2016-05" db="EMBL/GenBank/DDBJ databases">
        <authorList>
            <person name="Lavstsen T."/>
            <person name="Jespersen J.S."/>
        </authorList>
    </citation>
    <scope>NUCLEOTIDE SEQUENCE</scope>
    <source>
        <strain evidence="13">NK17</strain>
    </source>
</reference>
<feature type="region of interest" description="C-terminal hotdog fold" evidence="8">
    <location>
        <begin position="1175"/>
        <end position="1325"/>
    </location>
</feature>
<sequence length="2609" mass="286623">MEPIAIIGFSFRLPQGAEDEASFWEMLESGRNVMTEWPKSRANIGALYNGQPRANNTLLSRGAHFIDGDPGAFDAPFFSVTTKDAASMDPQQRWTLEAAFRAMENSGIPAEKIAGTDTAVFAASMADDWTMITYKDPDEAPTNTATSTSPSILANRLSWYFDFRGPSIQVNTACSSSMIATDLAIQCLRNGQSSMALVTGSNPLLTPEKSAYLENMGFLSPDSRCYSFDHRANGYARGEGVAVLVLKKLGDAVRDGDMIRAVIRASGSNQDGHTPGITQPSLGAQEELIRRVYKSCHLDFKLTRYVEAHGTGTQLGDSTETKALGRVFRTSRSPKEPLYIGSVKANIGHTEGVSGLAGILKSILILEKGQIPPNALFEKWNPKINAKFNNLKVPTSCIPWPTSGLRRISVNSFGFGGSNGHVILDDAFHTIEALALKALTNTSASSLILQPLGQSAANGVTNALTNGHKDATAFTGIGAQEAYGYDENSNFEVKPFFYETLGDAQAGTVLNNGSRTVPEGNKTPAENGRSPGAAHLHSEPSASQTFRLLVWSAKDEAALARVLQDYSTYYEEKESNSDNLLDTLAYTLSARRSLMAWRSFSVVSDTTASDARKLVFSKGARTSREGGLAMVFTGQGAQYVNMGLALLIYPVFEAILLSASDVFRKLGADWLLLDEIRSSKRIESPQISQPLCTALQIALLELLRHFGVTPNAVVGHSSGEIAAAYATGALSLESACKVAFHRGRLAQRLVTSVTQSGGMMSVNVSEADIDAYLQRVGLDSEITVACINSPQNVTLSGNDAALNELQKYLEEDEIFARKLNTGVAYHSPAMKEISDEYLCSLDALEGRATEGGILMVSSVTGQKISSNTLSRGQYWVDNLVSPVQFADALQYLALAAPKADGLKTVSNYLEIGPHAALKRPIISTVGEATRAKDFKYLSVLSKFEPPTKTILDVVGQLFVQGYPVSVNAANQQATDTHKAMFLVDTPQYPFNHSQSHWQESRISRSWRFREAVPRSILGMRVTDWNPLEPRWRKILNIPEMSWLEDHVVGDNMLFPATGSLTMALEAVRQMAYSHQTIAGYRVKEAVFMKPIVVRPDQDTEVLTHLRPLQQPYEKTALRFEVKLFTVEDDYWSECFKSTIHIEYEEPPNQVDGTQESHLAAQLVAREFEDAKEKTINAINETDFYKHHRRQGLTYGEAFSIARGISWDGDELAIAQVDVGPPLESCDGLVHPAVFDAACQVCYVAPSRGMSRELPTTIPHKIRDAWISASGWQYPSTHIIRVLTHSKLKPIGSGIESSVKILSDNGSLLCHFEQFELLPTTSNVPSHDTAKKLFHRVDWQPKLSLLNKNQLQRHCSDSHTAADDIPTIGSEVRDLDMLLLSIAYHNMDQLLSTDWSKAPAYMERYVSLIVNRVRQLQDQGINIVSWEASLGILSELVDNQSSWKMFLEIAKNYASIVRGEIDATELIVSSGLMHAFYDGLTGAFFNSGLRSFLQLAVHQSPGLRILEIGAGSGFMTNLVLSILEQIEEDTQGVAFCEYVFTDKSGSRFDLSRQRFSKHENRMIFKTLDFEQDLDSQGFKTADFDLVLAGDLLHATKDVSAVLQNLRGILKATGNLIFLEHTVRDSFALNFGFGILPNWWSSEDKSRASVPLITESEWDIMLLENGFSGNDLVVKDSESHDAHKASIIVSSVIQPPQIPSEEQRVLLVTDGEDDFQNDVASRISESRHWSLIVPMTRLEDTAIHPSDCVIFLADLSNSLMSEMSESTFNLLKDLIRRAENILWVASSDTGTTPNSRPFSGIKDGFLRTLRSEFNKKRIVALSLDGMYRVAGECASKVSSVFESAFSNASMDVEYVVRDGQILTGRLVEDQILNHKLSSSIRPEKSISTWLPGPPLKLDVGSRGQLETMHFKEDIEYYQHLGPLDVEIDAKAWAVNFRDVFSALGRLDEPELGSDCAGIVTRVGSRCKSISPGDRVVMCRIDCMRMYPRGQEQAVVKIPPSVSFEEACAIINPGMTAWHCLVDLARLAKGEKVLIHGASGATGQLSIQLAQRIGAEVFVTVGYQNKKKLLMDLYGIPADHIFYSRSINTTFAKAIKRRTNGYGVDVVVNSLVGEGLRASWECIAPYGRFIEIGKTDINTNSSLPMLPFAKNAMFASVDIRHLLMNRAEVALELLRKTMAEAEQGTLHYPKPLNIYDVGSVEDAFRYIQSGKNSGRVVIRIDPASEVQKCLITHRDWKANDNASYLVVGGFGGVGRSILRWMAAKGARNLIVPTRSDVLSAAAVHIMSELRAQGITVTTHECDVVSQSALSQSLEKWSKTLPPIRGCINAAMVLNDAVFENMSSAQWNSTIHSKVSASWNLHSRMPDLDWMILLSSVSGVIGNPGQANYAAGCTFQDSLAQYRSRQGQRTVSIDLGVMRNVGVVAESELLKNHLSDGSRGLGQVEEEELLALLDICCDPKESTTTISSQVIMGLRTPVEFLTQSLEVPEIMDRPLFAHFSQLATSVNSSEGNGSGDNLALLYRQAATAEERAKVAAQSLARKLARALAIEADDVDLEKPLHAFGVDSLVAVELRNWIAKEFAADIPVFEIMGGRTVEGVGELVEKSSQIGKRS</sequence>
<organism evidence="13">
    <name type="scientific">Pestalotiopsis microspora</name>
    <dbReference type="NCBI Taxonomy" id="85828"/>
    <lineage>
        <taxon>Eukaryota</taxon>
        <taxon>Fungi</taxon>
        <taxon>Dikarya</taxon>
        <taxon>Ascomycota</taxon>
        <taxon>Pezizomycotina</taxon>
        <taxon>Sordariomycetes</taxon>
        <taxon>Xylariomycetidae</taxon>
        <taxon>Amphisphaeriales</taxon>
        <taxon>Sporocadaceae</taxon>
        <taxon>Pestalotiopsis</taxon>
    </lineage>
</organism>
<dbReference type="InterPro" id="IPR009081">
    <property type="entry name" value="PP-bd_ACP"/>
</dbReference>
<evidence type="ECO:0000256" key="7">
    <source>
        <dbReference type="ARBA" id="ARBA00023315"/>
    </source>
</evidence>
<evidence type="ECO:0000256" key="3">
    <source>
        <dbReference type="ARBA" id="ARBA00022679"/>
    </source>
</evidence>
<dbReference type="SUPFAM" id="SSF47336">
    <property type="entry name" value="ACP-like"/>
    <property type="match status" value="1"/>
</dbReference>
<dbReference type="SMART" id="SM00822">
    <property type="entry name" value="PKS_KR"/>
    <property type="match status" value="1"/>
</dbReference>
<keyword evidence="7" id="KW-0012">Acyltransferase</keyword>
<keyword evidence="6" id="KW-0511">Multifunctional enzyme</keyword>
<dbReference type="InterPro" id="IPR016035">
    <property type="entry name" value="Acyl_Trfase/lysoPLipase"/>
</dbReference>
<dbReference type="GO" id="GO:0006633">
    <property type="term" value="P:fatty acid biosynthetic process"/>
    <property type="evidence" value="ECO:0007669"/>
    <property type="project" value="TreeGrafter"/>
</dbReference>
<dbReference type="InterPro" id="IPR036291">
    <property type="entry name" value="NAD(P)-bd_dom_sf"/>
</dbReference>
<dbReference type="Pfam" id="PF16197">
    <property type="entry name" value="KAsynt_C_assoc"/>
    <property type="match status" value="1"/>
</dbReference>
<dbReference type="InterPro" id="IPR049552">
    <property type="entry name" value="PKS_DH_N"/>
</dbReference>
<dbReference type="SMART" id="SM00826">
    <property type="entry name" value="PKS_DH"/>
    <property type="match status" value="1"/>
</dbReference>
<dbReference type="Pfam" id="PF00698">
    <property type="entry name" value="Acyl_transf_1"/>
    <property type="match status" value="1"/>
</dbReference>
<feature type="active site" description="Proton acceptor; for dehydratase activity" evidence="8">
    <location>
        <position position="1046"/>
    </location>
</feature>
<dbReference type="Pfam" id="PF21089">
    <property type="entry name" value="PKS_DH_N"/>
    <property type="match status" value="1"/>
</dbReference>
<feature type="domain" description="PKS/mFAS DH" evidence="12">
    <location>
        <begin position="1014"/>
        <end position="1325"/>
    </location>
</feature>
<dbReference type="SUPFAM" id="SSF55048">
    <property type="entry name" value="Probable ACP-binding domain of malonyl-CoA ACP transacylase"/>
    <property type="match status" value="1"/>
</dbReference>
<evidence type="ECO:0000256" key="2">
    <source>
        <dbReference type="ARBA" id="ARBA00022553"/>
    </source>
</evidence>
<dbReference type="InterPro" id="IPR057326">
    <property type="entry name" value="KR_dom"/>
</dbReference>
<feature type="active site" description="Proton donor; for dehydratase activity" evidence="8">
    <location>
        <position position="1235"/>
    </location>
</feature>
<dbReference type="Pfam" id="PF08242">
    <property type="entry name" value="Methyltransf_12"/>
    <property type="match status" value="1"/>
</dbReference>
<dbReference type="InterPro" id="IPR014030">
    <property type="entry name" value="Ketoacyl_synth_N"/>
</dbReference>
<dbReference type="PANTHER" id="PTHR43775">
    <property type="entry name" value="FATTY ACID SYNTHASE"/>
    <property type="match status" value="1"/>
</dbReference>
<dbReference type="InterPro" id="IPR032821">
    <property type="entry name" value="PKS_assoc"/>
</dbReference>
<keyword evidence="1" id="KW-0596">Phosphopantetheine</keyword>
<dbReference type="InterPro" id="IPR020843">
    <property type="entry name" value="ER"/>
</dbReference>
<dbReference type="InterPro" id="IPR011032">
    <property type="entry name" value="GroES-like_sf"/>
</dbReference>
<evidence type="ECO:0000256" key="5">
    <source>
        <dbReference type="ARBA" id="ARBA00023002"/>
    </source>
</evidence>
<dbReference type="PANTHER" id="PTHR43775:SF29">
    <property type="entry name" value="ASPERFURANONE POLYKETIDE SYNTHASE AFOG-RELATED"/>
    <property type="match status" value="1"/>
</dbReference>
<dbReference type="InterPro" id="IPR013154">
    <property type="entry name" value="ADH-like_N"/>
</dbReference>
<dbReference type="InterPro" id="IPR020806">
    <property type="entry name" value="PKS_PP-bd"/>
</dbReference>
<dbReference type="InterPro" id="IPR016036">
    <property type="entry name" value="Malonyl_transacylase_ACP-bd"/>
</dbReference>
<dbReference type="CDD" id="cd00833">
    <property type="entry name" value="PKS"/>
    <property type="match status" value="1"/>
</dbReference>
<dbReference type="SMART" id="SM00829">
    <property type="entry name" value="PKS_ER"/>
    <property type="match status" value="1"/>
</dbReference>
<evidence type="ECO:0000256" key="6">
    <source>
        <dbReference type="ARBA" id="ARBA00023268"/>
    </source>
</evidence>
<dbReference type="Gene3D" id="3.40.366.10">
    <property type="entry name" value="Malonyl-Coenzyme A Acyl Carrier Protein, domain 2"/>
    <property type="match status" value="1"/>
</dbReference>
<keyword evidence="2" id="KW-0597">Phosphoprotein</keyword>
<dbReference type="InterPro" id="IPR006162">
    <property type="entry name" value="Ppantetheine_attach_site"/>
</dbReference>
<dbReference type="InterPro" id="IPR036736">
    <property type="entry name" value="ACP-like_sf"/>
</dbReference>
<dbReference type="Gene3D" id="3.40.50.720">
    <property type="entry name" value="NAD(P)-binding Rossmann-like Domain"/>
    <property type="match status" value="1"/>
</dbReference>
<dbReference type="Gene3D" id="3.40.47.10">
    <property type="match status" value="1"/>
</dbReference>
<dbReference type="SMART" id="SM00827">
    <property type="entry name" value="PKS_AT"/>
    <property type="match status" value="1"/>
</dbReference>
<feature type="region of interest" description="N-terminal hotdog fold" evidence="8">
    <location>
        <begin position="1014"/>
        <end position="1146"/>
    </location>
</feature>
<keyword evidence="5" id="KW-0560">Oxidoreductase</keyword>
<dbReference type="InterPro" id="IPR014031">
    <property type="entry name" value="Ketoacyl_synth_C"/>
</dbReference>
<dbReference type="Pfam" id="PF14765">
    <property type="entry name" value="PS-DH"/>
    <property type="match status" value="1"/>
</dbReference>
<evidence type="ECO:0000259" key="10">
    <source>
        <dbReference type="PROSITE" id="PS50075"/>
    </source>
</evidence>
<dbReference type="SMART" id="SM00823">
    <property type="entry name" value="PKS_PP"/>
    <property type="match status" value="1"/>
</dbReference>
<dbReference type="InterPro" id="IPR001227">
    <property type="entry name" value="Ac_transferase_dom_sf"/>
</dbReference>
<dbReference type="GO" id="GO:0044550">
    <property type="term" value="P:secondary metabolite biosynthetic process"/>
    <property type="evidence" value="ECO:0007669"/>
    <property type="project" value="TreeGrafter"/>
</dbReference>
<dbReference type="InterPro" id="IPR042104">
    <property type="entry name" value="PKS_dehydratase_sf"/>
</dbReference>
<dbReference type="Gene3D" id="3.90.180.10">
    <property type="entry name" value="Medium-chain alcohol dehydrogenases, catalytic domain"/>
    <property type="match status" value="1"/>
</dbReference>
<feature type="domain" description="Carrier" evidence="10">
    <location>
        <begin position="2526"/>
        <end position="2603"/>
    </location>
</feature>
<dbReference type="InterPro" id="IPR020807">
    <property type="entry name" value="PKS_DH"/>
</dbReference>
<dbReference type="Pfam" id="PF13602">
    <property type="entry name" value="ADH_zinc_N_2"/>
    <property type="match status" value="1"/>
</dbReference>
<proteinExistence type="evidence at transcript level"/>
<dbReference type="SUPFAM" id="SSF50129">
    <property type="entry name" value="GroES-like"/>
    <property type="match status" value="1"/>
</dbReference>
<gene>
    <name evidence="13" type="primary">pks43</name>
</gene>
<dbReference type="SUPFAM" id="SSF52151">
    <property type="entry name" value="FabD/lysophospholipase-like"/>
    <property type="match status" value="1"/>
</dbReference>
<dbReference type="Pfam" id="PF23297">
    <property type="entry name" value="ACP_SdgA_C"/>
    <property type="match status" value="1"/>
</dbReference>
<dbReference type="GO" id="GO:1901336">
    <property type="term" value="P:lactone biosynthetic process"/>
    <property type="evidence" value="ECO:0007669"/>
    <property type="project" value="UniProtKB-ARBA"/>
</dbReference>
<dbReference type="InterPro" id="IPR020841">
    <property type="entry name" value="PKS_Beta-ketoAc_synthase_dom"/>
</dbReference>
<dbReference type="SUPFAM" id="SSF51735">
    <property type="entry name" value="NAD(P)-binding Rossmann-fold domains"/>
    <property type="match status" value="2"/>
</dbReference>
<evidence type="ECO:0000256" key="9">
    <source>
        <dbReference type="SAM" id="MobiDB-lite"/>
    </source>
</evidence>
<dbReference type="SMART" id="SM00825">
    <property type="entry name" value="PKS_KS"/>
    <property type="match status" value="1"/>
</dbReference>
<feature type="domain" description="Ketosynthase family 3 (KS3)" evidence="11">
    <location>
        <begin position="1"/>
        <end position="426"/>
    </location>
</feature>
<dbReference type="PROSITE" id="PS00012">
    <property type="entry name" value="PHOSPHOPANTETHEINE"/>
    <property type="match status" value="1"/>
</dbReference>
<evidence type="ECO:0000256" key="8">
    <source>
        <dbReference type="PROSITE-ProRule" id="PRU01363"/>
    </source>
</evidence>
<dbReference type="Gene3D" id="3.40.50.150">
    <property type="entry name" value="Vaccinia Virus protein VP39"/>
    <property type="match status" value="1"/>
</dbReference>
<dbReference type="GO" id="GO:0004312">
    <property type="term" value="F:fatty acid synthase activity"/>
    <property type="evidence" value="ECO:0007669"/>
    <property type="project" value="TreeGrafter"/>
</dbReference>
<keyword evidence="4" id="KW-0521">NADP</keyword>
<dbReference type="PROSITE" id="PS50075">
    <property type="entry name" value="CARRIER"/>
    <property type="match status" value="1"/>
</dbReference>
<protein>
    <submittedName>
        <fullName evidence="13">Polyketide synthase</fullName>
    </submittedName>
</protein>
<dbReference type="InterPro" id="IPR016039">
    <property type="entry name" value="Thiolase-like"/>
</dbReference>
<dbReference type="SUPFAM" id="SSF53335">
    <property type="entry name" value="S-adenosyl-L-methionine-dependent methyltransferases"/>
    <property type="match status" value="1"/>
</dbReference>
<dbReference type="InterPro" id="IPR014043">
    <property type="entry name" value="Acyl_transferase_dom"/>
</dbReference>
<dbReference type="InterPro" id="IPR013217">
    <property type="entry name" value="Methyltransf_12"/>
</dbReference>
<evidence type="ECO:0000256" key="4">
    <source>
        <dbReference type="ARBA" id="ARBA00022857"/>
    </source>
</evidence>
<dbReference type="InterPro" id="IPR050091">
    <property type="entry name" value="PKS_NRPS_Biosynth_Enz"/>
</dbReference>
<dbReference type="InterPro" id="IPR049900">
    <property type="entry name" value="PKS_mFAS_DH"/>
</dbReference>